<dbReference type="OrthoDB" id="10262653at2759"/>
<dbReference type="InterPro" id="IPR038551">
    <property type="entry name" value="Ribosomal_eS26_sf"/>
</dbReference>
<dbReference type="Proteomes" id="UP000479710">
    <property type="component" value="Unassembled WGS sequence"/>
</dbReference>
<accession>A0A6G1ES24</accession>
<dbReference type="PANTHER" id="PTHR12538:SF1">
    <property type="entry name" value="SMALL RIBOSOMAL SUBUNIT PROTEIN ES26"/>
    <property type="match status" value="1"/>
</dbReference>
<keyword evidence="2 4" id="KW-0689">Ribosomal protein</keyword>
<evidence type="ECO:0000256" key="2">
    <source>
        <dbReference type="ARBA" id="ARBA00022980"/>
    </source>
</evidence>
<dbReference type="PANTHER" id="PTHR12538">
    <property type="entry name" value="40S RIBOSOMAL PROTEIN S26"/>
    <property type="match status" value="1"/>
</dbReference>
<reference evidence="5 6" key="1">
    <citation type="submission" date="2019-11" db="EMBL/GenBank/DDBJ databases">
        <title>Whole genome sequence of Oryza granulata.</title>
        <authorList>
            <person name="Li W."/>
        </authorList>
    </citation>
    <scope>NUCLEOTIDE SEQUENCE [LARGE SCALE GENOMIC DNA]</scope>
    <source>
        <strain evidence="6">cv. Menghai</strain>
        <tissue evidence="5">Leaf</tissue>
    </source>
</reference>
<gene>
    <name evidence="5" type="ORF">E2562_032481</name>
</gene>
<protein>
    <recommendedName>
        <fullName evidence="4">40S ribosomal protein S26</fullName>
    </recommendedName>
</protein>
<organism evidence="5 6">
    <name type="scientific">Oryza meyeriana var. granulata</name>
    <dbReference type="NCBI Taxonomy" id="110450"/>
    <lineage>
        <taxon>Eukaryota</taxon>
        <taxon>Viridiplantae</taxon>
        <taxon>Streptophyta</taxon>
        <taxon>Embryophyta</taxon>
        <taxon>Tracheophyta</taxon>
        <taxon>Spermatophyta</taxon>
        <taxon>Magnoliopsida</taxon>
        <taxon>Liliopsida</taxon>
        <taxon>Poales</taxon>
        <taxon>Poaceae</taxon>
        <taxon>BOP clade</taxon>
        <taxon>Oryzoideae</taxon>
        <taxon>Oryzeae</taxon>
        <taxon>Oryzinae</taxon>
        <taxon>Oryza</taxon>
        <taxon>Oryza meyeriana</taxon>
    </lineage>
</organism>
<name>A0A6G1ES24_9ORYZ</name>
<evidence type="ECO:0000313" key="5">
    <source>
        <dbReference type="EMBL" id="KAF0927395.1"/>
    </source>
</evidence>
<evidence type="ECO:0000313" key="6">
    <source>
        <dbReference type="Proteomes" id="UP000479710"/>
    </source>
</evidence>
<proteinExistence type="inferred from homology"/>
<dbReference type="InterPro" id="IPR000892">
    <property type="entry name" value="Ribosomal_eS26"/>
</dbReference>
<keyword evidence="3 4" id="KW-0687">Ribonucleoprotein</keyword>
<dbReference type="GO" id="GO:0003729">
    <property type="term" value="F:mRNA binding"/>
    <property type="evidence" value="ECO:0007669"/>
    <property type="project" value="TreeGrafter"/>
</dbReference>
<dbReference type="GO" id="GO:0022627">
    <property type="term" value="C:cytosolic small ribosomal subunit"/>
    <property type="evidence" value="ECO:0007669"/>
    <property type="project" value="TreeGrafter"/>
</dbReference>
<dbReference type="Gene3D" id="3.30.1740.20">
    <property type="entry name" value="Ribosomal protein S26e"/>
    <property type="match status" value="1"/>
</dbReference>
<evidence type="ECO:0000256" key="4">
    <source>
        <dbReference type="RuleBase" id="RU363128"/>
    </source>
</evidence>
<dbReference type="GO" id="GO:0006412">
    <property type="term" value="P:translation"/>
    <property type="evidence" value="ECO:0007669"/>
    <property type="project" value="InterPro"/>
</dbReference>
<dbReference type="Pfam" id="PF01283">
    <property type="entry name" value="Ribosomal_S26e"/>
    <property type="match status" value="1"/>
</dbReference>
<dbReference type="AlphaFoldDB" id="A0A6G1ES24"/>
<dbReference type="GO" id="GO:0003735">
    <property type="term" value="F:structural constituent of ribosome"/>
    <property type="evidence" value="ECO:0007669"/>
    <property type="project" value="InterPro"/>
</dbReference>
<keyword evidence="6" id="KW-1185">Reference proteome</keyword>
<evidence type="ECO:0000256" key="3">
    <source>
        <dbReference type="ARBA" id="ARBA00023274"/>
    </source>
</evidence>
<dbReference type="EMBL" id="SPHZ02000003">
    <property type="protein sequence ID" value="KAF0927395.1"/>
    <property type="molecule type" value="Genomic_DNA"/>
</dbReference>
<evidence type="ECO:0000256" key="1">
    <source>
        <dbReference type="ARBA" id="ARBA00008596"/>
    </source>
</evidence>
<sequence>MVMPYSLAGSSADLICLLDASAQTFKRRNGGCNKHGGGHVKYIRCSNCAKCCPKISRIPLPSRCARDAGSDKAIKRLQLRNIVEQATITHQGHQGGNGLKKVPAVITATRK</sequence>
<comment type="similarity">
    <text evidence="1 4">Belongs to the eukaryotic ribosomal protein eS26 family.</text>
</comment>
<comment type="caution">
    <text evidence="5">The sequence shown here is derived from an EMBL/GenBank/DDBJ whole genome shotgun (WGS) entry which is preliminary data.</text>
</comment>